<protein>
    <submittedName>
        <fullName evidence="1">Uncharacterized protein</fullName>
    </submittedName>
</protein>
<keyword evidence="2" id="KW-1185">Reference proteome</keyword>
<accession>A0A9E7N240</accession>
<dbReference type="EMBL" id="ON529850">
    <property type="protein sequence ID" value="UTC28449.1"/>
    <property type="molecule type" value="Genomic_DNA"/>
</dbReference>
<evidence type="ECO:0000313" key="2">
    <source>
        <dbReference type="Proteomes" id="UP001055634"/>
    </source>
</evidence>
<organism evidence="1 2">
    <name type="scientific">Brevundimonas phage vB_BpoS-Gurke</name>
    <dbReference type="NCBI Taxonomy" id="2948599"/>
    <lineage>
        <taxon>Viruses</taxon>
        <taxon>Duplodnaviria</taxon>
        <taxon>Heunggongvirae</taxon>
        <taxon>Uroviricota</taxon>
        <taxon>Caudoviricetes</taxon>
        <taxon>Jeanschmidtviridae</taxon>
        <taxon>Kikimoravirus</taxon>
        <taxon>Kikimoravirus gurke</taxon>
    </lineage>
</organism>
<reference evidence="1" key="1">
    <citation type="submission" date="2022-04" db="EMBL/GenBank/DDBJ databases">
        <authorList>
            <person name="Friedrich I."/>
            <person name="Schneider D."/>
            <person name="Poehlein A."/>
            <person name="Hertel R."/>
            <person name="Daniel R."/>
        </authorList>
    </citation>
    <scope>NUCLEOTIDE SEQUENCE</scope>
</reference>
<gene>
    <name evidence="1" type="ORF">GURKE_04470</name>
</gene>
<name>A0A9E7N240_9CAUD</name>
<proteinExistence type="predicted"/>
<sequence>MSDHYVIVHEKALEMALRYHAEKGSSAEEIVTTAKTFADYLTSTPEPKT</sequence>
<dbReference type="Proteomes" id="UP001055634">
    <property type="component" value="Segment"/>
</dbReference>
<evidence type="ECO:0000313" key="1">
    <source>
        <dbReference type="EMBL" id="UTC28449.1"/>
    </source>
</evidence>